<name>A0A1J1J0G9_9DIPT</name>
<accession>A0A1J1J0G9</accession>
<sequence>MWAKCESKELRSGVVGGLDEMNEHRYDSSQKFSISHFGKSSKRIGMGCDEVKLIRRYESFETLREHKIAPHLHLSSMIVLVYSLEWFVV</sequence>
<organism evidence="1 2">
    <name type="scientific">Clunio marinus</name>
    <dbReference type="NCBI Taxonomy" id="568069"/>
    <lineage>
        <taxon>Eukaryota</taxon>
        <taxon>Metazoa</taxon>
        <taxon>Ecdysozoa</taxon>
        <taxon>Arthropoda</taxon>
        <taxon>Hexapoda</taxon>
        <taxon>Insecta</taxon>
        <taxon>Pterygota</taxon>
        <taxon>Neoptera</taxon>
        <taxon>Endopterygota</taxon>
        <taxon>Diptera</taxon>
        <taxon>Nematocera</taxon>
        <taxon>Chironomoidea</taxon>
        <taxon>Chironomidae</taxon>
        <taxon>Clunio</taxon>
    </lineage>
</organism>
<dbReference type="AlphaFoldDB" id="A0A1J1J0G9"/>
<evidence type="ECO:0000313" key="2">
    <source>
        <dbReference type="Proteomes" id="UP000183832"/>
    </source>
</evidence>
<reference evidence="1 2" key="1">
    <citation type="submission" date="2015-04" db="EMBL/GenBank/DDBJ databases">
        <authorList>
            <person name="Syromyatnikov M.Y."/>
            <person name="Popov V.N."/>
        </authorList>
    </citation>
    <scope>NUCLEOTIDE SEQUENCE [LARGE SCALE GENOMIC DNA]</scope>
</reference>
<dbReference type="Proteomes" id="UP000183832">
    <property type="component" value="Unassembled WGS sequence"/>
</dbReference>
<protein>
    <submittedName>
        <fullName evidence="1">CLUMA_CG018368, isoform A</fullName>
    </submittedName>
</protein>
<keyword evidence="2" id="KW-1185">Reference proteome</keyword>
<proteinExistence type="predicted"/>
<evidence type="ECO:0000313" key="1">
    <source>
        <dbReference type="EMBL" id="CRL04910.1"/>
    </source>
</evidence>
<dbReference type="EMBL" id="CVRI01000064">
    <property type="protein sequence ID" value="CRL04910.1"/>
    <property type="molecule type" value="Genomic_DNA"/>
</dbReference>
<gene>
    <name evidence="1" type="ORF">CLUMA_CG018368</name>
</gene>